<name>A0ABS7YFR5_9BURK</name>
<dbReference type="SMART" id="SM00388">
    <property type="entry name" value="HisKA"/>
    <property type="match status" value="1"/>
</dbReference>
<dbReference type="InterPro" id="IPR036097">
    <property type="entry name" value="HisK_dim/P_sf"/>
</dbReference>
<feature type="domain" description="HPt" evidence="22">
    <location>
        <begin position="851"/>
        <end position="951"/>
    </location>
</feature>
<dbReference type="Gene3D" id="3.30.565.10">
    <property type="entry name" value="Histidine kinase-like ATPase, C-terminal domain"/>
    <property type="match status" value="1"/>
</dbReference>
<evidence type="ECO:0000256" key="15">
    <source>
        <dbReference type="PROSITE-ProRule" id="PRU00169"/>
    </source>
</evidence>
<feature type="domain" description="Histidine kinase" evidence="19">
    <location>
        <begin position="285"/>
        <end position="506"/>
    </location>
</feature>
<comment type="subcellular location">
    <subcellularLocation>
        <location evidence="2">Cell membrane</location>
        <topology evidence="2">Multi-pass membrane protein</topology>
    </subcellularLocation>
</comment>
<dbReference type="SMART" id="SM00387">
    <property type="entry name" value="HATPase_c"/>
    <property type="match status" value="1"/>
</dbReference>
<dbReference type="CDD" id="cd06225">
    <property type="entry name" value="HAMP"/>
    <property type="match status" value="1"/>
</dbReference>
<proteinExistence type="predicted"/>
<dbReference type="InterPro" id="IPR004358">
    <property type="entry name" value="Sig_transdc_His_kin-like_C"/>
</dbReference>
<dbReference type="PANTHER" id="PTHR45339">
    <property type="entry name" value="HYBRID SIGNAL TRANSDUCTION HISTIDINE KINASE J"/>
    <property type="match status" value="1"/>
</dbReference>
<evidence type="ECO:0000256" key="12">
    <source>
        <dbReference type="ARBA" id="ARBA00023012"/>
    </source>
</evidence>
<dbReference type="Gene3D" id="1.10.287.130">
    <property type="match status" value="1"/>
</dbReference>
<keyword evidence="7 18" id="KW-0812">Transmembrane</keyword>
<evidence type="ECO:0000259" key="19">
    <source>
        <dbReference type="PROSITE" id="PS50109"/>
    </source>
</evidence>
<dbReference type="Pfam" id="PF02518">
    <property type="entry name" value="HATPase_c"/>
    <property type="match status" value="1"/>
</dbReference>
<dbReference type="SUPFAM" id="SSF158472">
    <property type="entry name" value="HAMP domain-like"/>
    <property type="match status" value="1"/>
</dbReference>
<dbReference type="CDD" id="cd00082">
    <property type="entry name" value="HisKA"/>
    <property type="match status" value="1"/>
</dbReference>
<feature type="domain" description="HAMP" evidence="21">
    <location>
        <begin position="192"/>
        <end position="245"/>
    </location>
</feature>
<keyword evidence="12" id="KW-0902">Two-component regulatory system</keyword>
<dbReference type="InterPro" id="IPR033417">
    <property type="entry name" value="CHASE8"/>
</dbReference>
<feature type="modified residue" description="Phosphohistidine" evidence="14">
    <location>
        <position position="890"/>
    </location>
</feature>
<protein>
    <recommendedName>
        <fullName evidence="3">histidine kinase</fullName>
        <ecNumber evidence="3">2.7.13.3</ecNumber>
    </recommendedName>
</protein>
<dbReference type="PROSITE" id="PS50894">
    <property type="entry name" value="HPT"/>
    <property type="match status" value="1"/>
</dbReference>
<dbReference type="InterPro" id="IPR003661">
    <property type="entry name" value="HisK_dim/P_dom"/>
</dbReference>
<dbReference type="EC" id="2.7.13.3" evidence="3"/>
<keyword evidence="10" id="KW-0067">ATP-binding</keyword>
<evidence type="ECO:0000256" key="1">
    <source>
        <dbReference type="ARBA" id="ARBA00000085"/>
    </source>
</evidence>
<evidence type="ECO:0000313" key="23">
    <source>
        <dbReference type="EMBL" id="MCA1857781.1"/>
    </source>
</evidence>
<evidence type="ECO:0000259" key="22">
    <source>
        <dbReference type="PROSITE" id="PS50894"/>
    </source>
</evidence>
<feature type="modified residue" description="4-aspartylphosphate" evidence="15">
    <location>
        <position position="582"/>
    </location>
</feature>
<evidence type="ECO:0000259" key="21">
    <source>
        <dbReference type="PROSITE" id="PS50885"/>
    </source>
</evidence>
<keyword evidence="6" id="KW-0808">Transferase</keyword>
<organism evidence="23 24">
    <name type="scientific">Massilia hydrophila</name>
    <dbReference type="NCBI Taxonomy" id="3044279"/>
    <lineage>
        <taxon>Bacteria</taxon>
        <taxon>Pseudomonadati</taxon>
        <taxon>Pseudomonadota</taxon>
        <taxon>Betaproteobacteria</taxon>
        <taxon>Burkholderiales</taxon>
        <taxon>Oxalobacteraceae</taxon>
        <taxon>Telluria group</taxon>
        <taxon>Massilia</taxon>
    </lineage>
</organism>
<evidence type="ECO:0000256" key="10">
    <source>
        <dbReference type="ARBA" id="ARBA00022840"/>
    </source>
</evidence>
<dbReference type="InterPro" id="IPR003660">
    <property type="entry name" value="HAMP_dom"/>
</dbReference>
<evidence type="ECO:0000256" key="18">
    <source>
        <dbReference type="SAM" id="Phobius"/>
    </source>
</evidence>
<keyword evidence="13 18" id="KW-0472">Membrane</keyword>
<evidence type="ECO:0000259" key="20">
    <source>
        <dbReference type="PROSITE" id="PS50110"/>
    </source>
</evidence>
<keyword evidence="9" id="KW-0418">Kinase</keyword>
<keyword evidence="24" id="KW-1185">Reference proteome</keyword>
<dbReference type="Pfam" id="PF00072">
    <property type="entry name" value="Response_reg"/>
    <property type="match status" value="1"/>
</dbReference>
<dbReference type="SUPFAM" id="SSF47384">
    <property type="entry name" value="Homodimeric domain of signal transducing histidine kinase"/>
    <property type="match status" value="1"/>
</dbReference>
<evidence type="ECO:0000256" key="3">
    <source>
        <dbReference type="ARBA" id="ARBA00012438"/>
    </source>
</evidence>
<feature type="transmembrane region" description="Helical" evidence="18">
    <location>
        <begin position="16"/>
        <end position="38"/>
    </location>
</feature>
<evidence type="ECO:0000256" key="9">
    <source>
        <dbReference type="ARBA" id="ARBA00022777"/>
    </source>
</evidence>
<feature type="coiled-coil region" evidence="16">
    <location>
        <begin position="237"/>
        <end position="271"/>
    </location>
</feature>
<dbReference type="Pfam" id="PF00512">
    <property type="entry name" value="HisKA"/>
    <property type="match status" value="1"/>
</dbReference>
<keyword evidence="5 15" id="KW-0597">Phosphoprotein</keyword>
<dbReference type="PROSITE" id="PS50109">
    <property type="entry name" value="HIS_KIN"/>
    <property type="match status" value="1"/>
</dbReference>
<evidence type="ECO:0000256" key="13">
    <source>
        <dbReference type="ARBA" id="ARBA00023136"/>
    </source>
</evidence>
<comment type="catalytic activity">
    <reaction evidence="1">
        <text>ATP + protein L-histidine = ADP + protein N-phospho-L-histidine.</text>
        <dbReference type="EC" id="2.7.13.3"/>
    </reaction>
</comment>
<dbReference type="SUPFAM" id="SSF47226">
    <property type="entry name" value="Histidine-containing phosphotransfer domain, HPT domain"/>
    <property type="match status" value="1"/>
</dbReference>
<dbReference type="Pfam" id="PF01627">
    <property type="entry name" value="Hpt"/>
    <property type="match status" value="1"/>
</dbReference>
<dbReference type="Gene3D" id="3.40.50.2300">
    <property type="match status" value="2"/>
</dbReference>
<dbReference type="Proteomes" id="UP001198602">
    <property type="component" value="Unassembled WGS sequence"/>
</dbReference>
<dbReference type="SMART" id="SM00304">
    <property type="entry name" value="HAMP"/>
    <property type="match status" value="1"/>
</dbReference>
<feature type="domain" description="Response regulatory" evidence="20">
    <location>
        <begin position="528"/>
        <end position="652"/>
    </location>
</feature>
<evidence type="ECO:0000256" key="8">
    <source>
        <dbReference type="ARBA" id="ARBA00022741"/>
    </source>
</evidence>
<dbReference type="CDD" id="cd16922">
    <property type="entry name" value="HATPase_EvgS-ArcB-TorS-like"/>
    <property type="match status" value="1"/>
</dbReference>
<dbReference type="SMART" id="SM00448">
    <property type="entry name" value="REC"/>
    <property type="match status" value="2"/>
</dbReference>
<dbReference type="PROSITE" id="PS50110">
    <property type="entry name" value="RESPONSE_REGULATORY"/>
    <property type="match status" value="2"/>
</dbReference>
<dbReference type="CDD" id="cd17546">
    <property type="entry name" value="REC_hyHK_CKI1_RcsC-like"/>
    <property type="match status" value="1"/>
</dbReference>
<evidence type="ECO:0000256" key="5">
    <source>
        <dbReference type="ARBA" id="ARBA00022553"/>
    </source>
</evidence>
<keyword evidence="8" id="KW-0547">Nucleotide-binding</keyword>
<feature type="domain" description="Response regulatory" evidence="20">
    <location>
        <begin position="681"/>
        <end position="801"/>
    </location>
</feature>
<dbReference type="SMART" id="SM00073">
    <property type="entry name" value="HPT"/>
    <property type="match status" value="1"/>
</dbReference>
<feature type="modified residue" description="4-aspartylphosphate" evidence="15">
    <location>
        <position position="730"/>
    </location>
</feature>
<dbReference type="Gene3D" id="1.20.120.160">
    <property type="entry name" value="HPT domain"/>
    <property type="match status" value="1"/>
</dbReference>
<evidence type="ECO:0000313" key="24">
    <source>
        <dbReference type="Proteomes" id="UP001198602"/>
    </source>
</evidence>
<dbReference type="InterPro" id="IPR036890">
    <property type="entry name" value="HATPase_C_sf"/>
</dbReference>
<dbReference type="RefSeq" id="WP_225239971.1">
    <property type="nucleotide sequence ID" value="NZ_JAHYBX010000009.1"/>
</dbReference>
<evidence type="ECO:0000256" key="11">
    <source>
        <dbReference type="ARBA" id="ARBA00022989"/>
    </source>
</evidence>
<dbReference type="SUPFAM" id="SSF52172">
    <property type="entry name" value="CheY-like"/>
    <property type="match status" value="2"/>
</dbReference>
<evidence type="ECO:0000256" key="4">
    <source>
        <dbReference type="ARBA" id="ARBA00022475"/>
    </source>
</evidence>
<dbReference type="InterPro" id="IPR001789">
    <property type="entry name" value="Sig_transdc_resp-reg_receiver"/>
</dbReference>
<dbReference type="SUPFAM" id="SSF55874">
    <property type="entry name" value="ATPase domain of HSP90 chaperone/DNA topoisomerase II/histidine kinase"/>
    <property type="match status" value="1"/>
</dbReference>
<dbReference type="PANTHER" id="PTHR45339:SF1">
    <property type="entry name" value="HYBRID SIGNAL TRANSDUCTION HISTIDINE KINASE J"/>
    <property type="match status" value="1"/>
</dbReference>
<dbReference type="EMBL" id="JAHYBX010000009">
    <property type="protein sequence ID" value="MCA1857781.1"/>
    <property type="molecule type" value="Genomic_DNA"/>
</dbReference>
<evidence type="ECO:0000256" key="2">
    <source>
        <dbReference type="ARBA" id="ARBA00004651"/>
    </source>
</evidence>
<evidence type="ECO:0000256" key="14">
    <source>
        <dbReference type="PROSITE-ProRule" id="PRU00110"/>
    </source>
</evidence>
<dbReference type="InterPro" id="IPR003594">
    <property type="entry name" value="HATPase_dom"/>
</dbReference>
<feature type="transmembrane region" description="Helical" evidence="18">
    <location>
        <begin position="165"/>
        <end position="187"/>
    </location>
</feature>
<reference evidence="23 24" key="1">
    <citation type="submission" date="2021-07" db="EMBL/GenBank/DDBJ databases">
        <title>Characterization of Violacein-producing bacteria and related species.</title>
        <authorList>
            <person name="Wilson H.S."/>
            <person name="De Leon M.E."/>
        </authorList>
    </citation>
    <scope>NUCLEOTIDE SEQUENCE [LARGE SCALE GENOMIC DNA]</scope>
    <source>
        <strain evidence="23 24">HSC-2F05</strain>
    </source>
</reference>
<evidence type="ECO:0000256" key="6">
    <source>
        <dbReference type="ARBA" id="ARBA00022679"/>
    </source>
</evidence>
<dbReference type="InterPro" id="IPR005467">
    <property type="entry name" value="His_kinase_dom"/>
</dbReference>
<dbReference type="InterPro" id="IPR011006">
    <property type="entry name" value="CheY-like_superfamily"/>
</dbReference>
<evidence type="ECO:0000256" key="7">
    <source>
        <dbReference type="ARBA" id="ARBA00022692"/>
    </source>
</evidence>
<dbReference type="PRINTS" id="PR00344">
    <property type="entry name" value="BCTRLSENSOR"/>
</dbReference>
<dbReference type="InterPro" id="IPR036641">
    <property type="entry name" value="HPT_dom_sf"/>
</dbReference>
<evidence type="ECO:0000256" key="16">
    <source>
        <dbReference type="SAM" id="Coils"/>
    </source>
</evidence>
<dbReference type="Pfam" id="PF17152">
    <property type="entry name" value="CHASE8"/>
    <property type="match status" value="1"/>
</dbReference>
<comment type="caution">
    <text evidence="23">The sequence shown here is derived from an EMBL/GenBank/DDBJ whole genome shotgun (WGS) entry which is preliminary data.</text>
</comment>
<feature type="region of interest" description="Disordered" evidence="17">
    <location>
        <begin position="811"/>
        <end position="830"/>
    </location>
</feature>
<dbReference type="InterPro" id="IPR008207">
    <property type="entry name" value="Sig_transdc_His_kin_Hpt_dom"/>
</dbReference>
<gene>
    <name evidence="23" type="ORF">LE190_17880</name>
</gene>
<evidence type="ECO:0000256" key="17">
    <source>
        <dbReference type="SAM" id="MobiDB-lite"/>
    </source>
</evidence>
<dbReference type="Pfam" id="PF00672">
    <property type="entry name" value="HAMP"/>
    <property type="match status" value="1"/>
</dbReference>
<keyword evidence="4" id="KW-1003">Cell membrane</keyword>
<dbReference type="PROSITE" id="PS50885">
    <property type="entry name" value="HAMP"/>
    <property type="match status" value="1"/>
</dbReference>
<accession>A0ABS7YFR5</accession>
<keyword evidence="16" id="KW-0175">Coiled coil</keyword>
<sequence>MPTFARSSLNQKLTTISLFSTATALVFVFTVLAAASVASQRRDAAAQLSALAEVIAAGSADHLLLRDRPRAQAALAALAGKRDISAAALYDRHGQVFAQYRAGASNRPISPVLDGIDGAALAAANAAGQHLLARHLRVYQPVASPGLQVGVVMIETDLAGAWTEIVAGLALMALAMGVALVVAVAMAGRFTRSIAEPVSRLIGTARQVSASQDYSLRIAHARSDELGQLIDSFNTMLAQIEDRGAALLQHRDELERQVGVRTAQLEKAKNAAEAASRAKSAFLATMSHEIRTPMNGVLGMTDMLLATGLTEVQRNYASLVKRSGEHLLVIINDILDFSKIEAGKLAIEYLNFNLWDLLDELHKVYAPQAAAKDIGFGFDIANDIPVAICGDPNRLRQVLANLLGNAVKFTGEGRIQVRVRVSREDAQQVTLRFEVHDTGIGIARAARAHLFEAFAQADASTTRRYGGTGLGLAISRQLVELMGGAIGADNAPEQGAVFWFTLGFDKRRVHPDTAHAPGQRPRPLAGLRVLVVDEHEHSRTELLGQLQGWGASAHGAASAVLGHDSLLGAARAGQPYDAAVIDMELRDTSGLALAASLRSKLPAGLHVSTRLVLLSPGRLAADPVQRRMAGVAYQLVKPARAADLVACLATGATRLALPPAAPAGIAAAADPLPAGPRRAPRVLLAEDNPVNVEVAKAMLENFGLEAHCAGNGQEALDALRAGGFDAVLMDCQMPVMDGFAATAAIRRHEREAGHAGPLPVIALTANALQGDRGACLAAGMDDYLSKPFTRQQLAAVLGRWVALPRASLPADVAPQPARDAGPGRGPGPAPRCAAVSRAALDNIRALSCDAGADLVQKVVQAYMAEAPRQLAALRQALGGPDAALLRRLVHGLKSASANVGALRLAALCREFELLGRAGADAGQAAILAVLADMEREFEAVRTALHAMLEKET</sequence>
<dbReference type="Gene3D" id="6.10.340.10">
    <property type="match status" value="1"/>
</dbReference>
<keyword evidence="11 18" id="KW-1133">Transmembrane helix</keyword>